<dbReference type="Proteomes" id="UP000278792">
    <property type="component" value="Unassembled WGS sequence"/>
</dbReference>
<evidence type="ECO:0000313" key="2">
    <source>
        <dbReference type="Proteomes" id="UP000278792"/>
    </source>
</evidence>
<reference evidence="1 2" key="1">
    <citation type="submission" date="2018-11" db="EMBL/GenBank/DDBJ databases">
        <title>Vibrio ponticus strain CAIM 1751 pathogenic for the snapper Lutjanus guttatus.</title>
        <authorList>
            <person name="Soto-Rodriguez S."/>
            <person name="Lozano-Olvera R."/>
            <person name="Gomez-Gil B."/>
        </authorList>
    </citation>
    <scope>NUCLEOTIDE SEQUENCE [LARGE SCALE GENOMIC DNA]</scope>
    <source>
        <strain evidence="1 2">CAIM 1751</strain>
    </source>
</reference>
<gene>
    <name evidence="1" type="ORF">EGH82_20030</name>
</gene>
<name>A0A3N3DUG9_9VIBR</name>
<accession>A0A3N3DUG9</accession>
<evidence type="ECO:0000313" key="1">
    <source>
        <dbReference type="EMBL" id="ROV58110.1"/>
    </source>
</evidence>
<protein>
    <submittedName>
        <fullName evidence="1">Uncharacterized protein</fullName>
    </submittedName>
</protein>
<sequence length="212" mass="24070">MLDDISNKKILKLFNELLDGISESAQKLTLKEVLEKSKPLTLELFSNNIEEYFYFITAQRVTKSFSTKLGTVIEKISSILVESKGGTIVKGNPKPFDLKFVHPNGREYWIEIKSINAQNSSNSQTIKERKELAEAAGCIFRLCMYNDDRKSREEYKLNGAEFWKLVGGSKLTGDEVLKLISGLASQVSFNEIVKYKARELHNQYITKASNCL</sequence>
<dbReference type="RefSeq" id="WP_123783404.1">
    <property type="nucleotide sequence ID" value="NZ_RKIK01000093.1"/>
</dbReference>
<organism evidence="1 2">
    <name type="scientific">Vibrio ponticus</name>
    <dbReference type="NCBI Taxonomy" id="265668"/>
    <lineage>
        <taxon>Bacteria</taxon>
        <taxon>Pseudomonadati</taxon>
        <taxon>Pseudomonadota</taxon>
        <taxon>Gammaproteobacteria</taxon>
        <taxon>Vibrionales</taxon>
        <taxon>Vibrionaceae</taxon>
        <taxon>Vibrio</taxon>
    </lineage>
</organism>
<dbReference type="EMBL" id="RKIK01000093">
    <property type="protein sequence ID" value="ROV58110.1"/>
    <property type="molecule type" value="Genomic_DNA"/>
</dbReference>
<comment type="caution">
    <text evidence="1">The sequence shown here is derived from an EMBL/GenBank/DDBJ whole genome shotgun (WGS) entry which is preliminary data.</text>
</comment>
<dbReference type="AlphaFoldDB" id="A0A3N3DUG9"/>
<proteinExistence type="predicted"/>